<dbReference type="Proteomes" id="UP000371041">
    <property type="component" value="Chromosome"/>
</dbReference>
<dbReference type="EMBL" id="CP045929">
    <property type="protein sequence ID" value="QGK71227.1"/>
    <property type="molecule type" value="Genomic_DNA"/>
</dbReference>
<name>A0A5Q3QK76_9PSEU</name>
<dbReference type="RefSeq" id="WP_154077803.1">
    <property type="nucleotide sequence ID" value="NZ_CP045929.1"/>
</dbReference>
<dbReference type="SUPFAM" id="SSF53649">
    <property type="entry name" value="Alkaline phosphatase-like"/>
    <property type="match status" value="1"/>
</dbReference>
<dbReference type="InterPro" id="IPR017850">
    <property type="entry name" value="Alkaline_phosphatase_core_sf"/>
</dbReference>
<sequence length="380" mass="39778">MTWIVAPNPGRSLADVLPAALAAVGGADTTLGFPPCRAIAVLLVDGLGWTLLDEHASEAPFLASLLEGRPLTAGFPTTTATSLTTLGTGTCAGAHGIVGYTFAEPSGTLFRPLSWSTSGPPHERQSLLDSWPPETAQPEQTVMERAAGKGVDVRLVVPREFRDTGLTRAAFRGAHFHGVNAFGDLASGVVDALTGSGPTLCYAYHGDLDLLGHVHGPGSMPWRFQLRQIDRLVEMIADRMPPSSALVVVADHGMVKLDPAAVLDADTDPVLQAGVRLIGGEVRSRQVYSEDGAHDDVLAAWSATVGDGGLVLSREQAIDEGWFGSAVPGDVRKRIGDVLVVMRDSGIVRSVAEPMESSLRGHHGSLTAAEQLVPALVATG</sequence>
<dbReference type="GO" id="GO:0016787">
    <property type="term" value="F:hydrolase activity"/>
    <property type="evidence" value="ECO:0007669"/>
    <property type="project" value="UniProtKB-ARBA"/>
</dbReference>
<dbReference type="AlphaFoldDB" id="A0A5Q3QK76"/>
<protein>
    <submittedName>
        <fullName evidence="1">Alkaline phosphatase family protein</fullName>
    </submittedName>
</protein>
<dbReference type="InterPro" id="IPR002591">
    <property type="entry name" value="Phosphodiest/P_Trfase"/>
</dbReference>
<dbReference type="Gene3D" id="3.40.720.10">
    <property type="entry name" value="Alkaline Phosphatase, subunit A"/>
    <property type="match status" value="1"/>
</dbReference>
<accession>A0A5Q3QK76</accession>
<dbReference type="PANTHER" id="PTHR10151:SF120">
    <property type="entry name" value="BIS(5'-ADENOSYL)-TRIPHOSPHATASE"/>
    <property type="match status" value="1"/>
</dbReference>
<evidence type="ECO:0000313" key="2">
    <source>
        <dbReference type="Proteomes" id="UP000371041"/>
    </source>
</evidence>
<proteinExistence type="predicted"/>
<evidence type="ECO:0000313" key="1">
    <source>
        <dbReference type="EMBL" id="QGK71227.1"/>
    </source>
</evidence>
<keyword evidence="2" id="KW-1185">Reference proteome</keyword>
<gene>
    <name evidence="1" type="ORF">GIY23_18385</name>
</gene>
<dbReference type="PANTHER" id="PTHR10151">
    <property type="entry name" value="ECTONUCLEOTIDE PYROPHOSPHATASE/PHOSPHODIESTERASE"/>
    <property type="match status" value="1"/>
</dbReference>
<reference evidence="2" key="1">
    <citation type="submission" date="2019-11" db="EMBL/GenBank/DDBJ databases">
        <title>The complete genome sequence of Saccharopolyspora sp. E2A.</title>
        <authorList>
            <person name="Zhang G."/>
        </authorList>
    </citation>
    <scope>NUCLEOTIDE SEQUENCE [LARGE SCALE GENOMIC DNA]</scope>
    <source>
        <strain evidence="2">E2A</strain>
    </source>
</reference>
<dbReference type="KEGG" id="sace:GIY23_18385"/>
<dbReference type="Pfam" id="PF01663">
    <property type="entry name" value="Phosphodiest"/>
    <property type="match status" value="1"/>
</dbReference>
<organism evidence="1 2">
    <name type="scientific">Allosaccharopolyspora coralli</name>
    <dbReference type="NCBI Taxonomy" id="2665642"/>
    <lineage>
        <taxon>Bacteria</taxon>
        <taxon>Bacillati</taxon>
        <taxon>Actinomycetota</taxon>
        <taxon>Actinomycetes</taxon>
        <taxon>Pseudonocardiales</taxon>
        <taxon>Pseudonocardiaceae</taxon>
        <taxon>Allosaccharopolyspora</taxon>
    </lineage>
</organism>